<sequence length="153" mass="17431">MSMMRFKSTDDPAYKELLAKTKTKAGPIVLKKISGFVGGKKNGFAKGRMKAGQMNETEKAYAAYLESERIAGRIKAYWFESIKLKIAADTCWYNPDFLVLTAEDQLELHEVKGSPKFFADDAKVKTKVCATEYPFRMLVVYPERGKGWTYQEF</sequence>
<protein>
    <submittedName>
        <fullName evidence="1">Endonuclease</fullName>
    </submittedName>
</protein>
<keyword evidence="1" id="KW-0540">Nuclease</keyword>
<organism evidence="1">
    <name type="scientific">Siphoviridae sp. ctRg81</name>
    <dbReference type="NCBI Taxonomy" id="2826336"/>
    <lineage>
        <taxon>Viruses</taxon>
        <taxon>Duplodnaviria</taxon>
        <taxon>Heunggongvirae</taxon>
        <taxon>Uroviricota</taxon>
        <taxon>Caudoviricetes</taxon>
    </lineage>
</organism>
<dbReference type="EMBL" id="BK015170">
    <property type="protein sequence ID" value="DAD93946.1"/>
    <property type="molecule type" value="Genomic_DNA"/>
</dbReference>
<dbReference type="Gene3D" id="3.40.91.30">
    <property type="match status" value="1"/>
</dbReference>
<dbReference type="GO" id="GO:0004519">
    <property type="term" value="F:endonuclease activity"/>
    <property type="evidence" value="ECO:0007669"/>
    <property type="project" value="UniProtKB-KW"/>
</dbReference>
<evidence type="ECO:0000313" key="1">
    <source>
        <dbReference type="EMBL" id="DAD93946.1"/>
    </source>
</evidence>
<keyword evidence="1" id="KW-0255">Endonuclease</keyword>
<name>A0A8S5NI01_9CAUD</name>
<reference evidence="1" key="1">
    <citation type="journal article" date="2021" name="Proc. Natl. Acad. Sci. U.S.A.">
        <title>A Catalog of Tens of Thousands of Viruses from Human Metagenomes Reveals Hidden Associations with Chronic Diseases.</title>
        <authorList>
            <person name="Tisza M.J."/>
            <person name="Buck C.B."/>
        </authorList>
    </citation>
    <scope>NUCLEOTIDE SEQUENCE</scope>
    <source>
        <strain evidence="1">CtRg81</strain>
    </source>
</reference>
<proteinExistence type="predicted"/>
<accession>A0A8S5NI01</accession>
<keyword evidence="1" id="KW-0378">Hydrolase</keyword>